<dbReference type="Proteomes" id="UP001642540">
    <property type="component" value="Unassembled WGS sequence"/>
</dbReference>
<name>A0ABP1Q762_9HEXA</name>
<organism evidence="1 2">
    <name type="scientific">Orchesella dallaii</name>
    <dbReference type="NCBI Taxonomy" id="48710"/>
    <lineage>
        <taxon>Eukaryota</taxon>
        <taxon>Metazoa</taxon>
        <taxon>Ecdysozoa</taxon>
        <taxon>Arthropoda</taxon>
        <taxon>Hexapoda</taxon>
        <taxon>Collembola</taxon>
        <taxon>Entomobryomorpha</taxon>
        <taxon>Entomobryoidea</taxon>
        <taxon>Orchesellidae</taxon>
        <taxon>Orchesellinae</taxon>
        <taxon>Orchesella</taxon>
    </lineage>
</organism>
<keyword evidence="2" id="KW-1185">Reference proteome</keyword>
<comment type="caution">
    <text evidence="1">The sequence shown here is derived from an EMBL/GenBank/DDBJ whole genome shotgun (WGS) entry which is preliminary data.</text>
</comment>
<evidence type="ECO:0000313" key="2">
    <source>
        <dbReference type="Proteomes" id="UP001642540"/>
    </source>
</evidence>
<reference evidence="1 2" key="1">
    <citation type="submission" date="2024-08" db="EMBL/GenBank/DDBJ databases">
        <authorList>
            <person name="Cucini C."/>
            <person name="Frati F."/>
        </authorList>
    </citation>
    <scope>NUCLEOTIDE SEQUENCE [LARGE SCALE GENOMIC DNA]</scope>
</reference>
<dbReference type="EMBL" id="CAXLJM020000024">
    <property type="protein sequence ID" value="CAL8091899.1"/>
    <property type="molecule type" value="Genomic_DNA"/>
</dbReference>
<sequence length="318" mass="36728">MALVRRYKRSMQPGQAYCDGEGVYESSAPKRQCVAPSPIRRLTKRRKGMVYKFMTKFRANTVAYPSYGSQEWITTLIQHVHEKPHHQCSHIDVLRWLKNEKFFEKHNSHFGFTGQELPHEKDTGDRGAPLVCRHSSGSGNRGDVTPEVVDSQNDSIQDEIIDFIMKQETIDNIDDIPYNDEEVKKDLAGSESILRMHAKYFQEAFPEHRDEEHPLLMEEGRHDHMIGDSPIPMDLTIKKEVEVEEPMVEDVMIEDTPTEQTINQDVHDDNIDVPDIEDVLNQGQPWEESAIGRSVMRKFFIRKLQTINAIVFDILNAL</sequence>
<evidence type="ECO:0000313" key="1">
    <source>
        <dbReference type="EMBL" id="CAL8091899.1"/>
    </source>
</evidence>
<gene>
    <name evidence="1" type="ORF">ODALV1_LOCUS8062</name>
</gene>
<protein>
    <submittedName>
        <fullName evidence="1">Uncharacterized protein</fullName>
    </submittedName>
</protein>
<proteinExistence type="predicted"/>
<accession>A0ABP1Q762</accession>